<protein>
    <submittedName>
        <fullName evidence="1">Bacteriophage Mu Gp45 domain protein</fullName>
    </submittedName>
</protein>
<gene>
    <name evidence="1" type="ORF">ACZ87_03913</name>
</gene>
<dbReference type="EMBL" id="LJAM02000876">
    <property type="protein sequence ID" value="RAP67875.1"/>
    <property type="molecule type" value="Genomic_DNA"/>
</dbReference>
<sequence>NISHKGGTITSVAVTINGVKIWPHIHDTPNGPSGQPKNA</sequence>
<organism evidence="1 2">
    <name type="scientific">Candidatus Erwinia dacicola</name>
    <dbReference type="NCBI Taxonomy" id="252393"/>
    <lineage>
        <taxon>Bacteria</taxon>
        <taxon>Pseudomonadati</taxon>
        <taxon>Pseudomonadota</taxon>
        <taxon>Gammaproteobacteria</taxon>
        <taxon>Enterobacterales</taxon>
        <taxon>Erwiniaceae</taxon>
        <taxon>Erwinia</taxon>
    </lineage>
</organism>
<name>A0A328TFF8_9GAMM</name>
<reference evidence="1" key="1">
    <citation type="submission" date="2018-04" db="EMBL/GenBank/DDBJ databases">
        <title>Genomes of the Obligate Erwinia dacicola and Facultative Enterobacter sp. OLF Endosymbionts of the Olive Fruit fly, Bactrocera oleae.</title>
        <authorList>
            <person name="Estes A.M."/>
            <person name="Hearn D.J."/>
            <person name="Agarwal S."/>
            <person name="Pierson E.A."/>
            <person name="Dunning-Hotopp J.C."/>
        </authorList>
    </citation>
    <scope>NUCLEOTIDE SEQUENCE [LARGE SCALE GENOMIC DNA]</scope>
    <source>
        <strain evidence="1">Oroville</strain>
    </source>
</reference>
<dbReference type="Proteomes" id="UP000244334">
    <property type="component" value="Unassembled WGS sequence"/>
</dbReference>
<evidence type="ECO:0000313" key="2">
    <source>
        <dbReference type="Proteomes" id="UP000244334"/>
    </source>
</evidence>
<accession>A0A328TFF8</accession>
<proteinExistence type="predicted"/>
<keyword evidence="2" id="KW-1185">Reference proteome</keyword>
<dbReference type="AlphaFoldDB" id="A0A328TFF8"/>
<comment type="caution">
    <text evidence="1">The sequence shown here is derived from an EMBL/GenBank/DDBJ whole genome shotgun (WGS) entry which is preliminary data.</text>
</comment>
<evidence type="ECO:0000313" key="1">
    <source>
        <dbReference type="EMBL" id="RAP67875.1"/>
    </source>
</evidence>
<feature type="non-terminal residue" evidence="1">
    <location>
        <position position="1"/>
    </location>
</feature>